<dbReference type="RefSeq" id="WP_133991335.1">
    <property type="nucleotide sequence ID" value="NZ_SODV01000001.1"/>
</dbReference>
<reference evidence="2 3" key="1">
    <citation type="submission" date="2019-03" db="EMBL/GenBank/DDBJ databases">
        <title>Genomic Encyclopedia of Type Strains, Phase IV (KMG-IV): sequencing the most valuable type-strain genomes for metagenomic binning, comparative biology and taxonomic classification.</title>
        <authorList>
            <person name="Goeker M."/>
        </authorList>
    </citation>
    <scope>NUCLEOTIDE SEQUENCE [LARGE SCALE GENOMIC DNA]</scope>
    <source>
        <strain evidence="2 3">DSM 100059</strain>
    </source>
</reference>
<keyword evidence="3" id="KW-1185">Reference proteome</keyword>
<dbReference type="NCBIfam" id="TIGR00290">
    <property type="entry name" value="MJ0570_dom"/>
    <property type="match status" value="1"/>
</dbReference>
<dbReference type="PIRSF" id="PIRSF039123">
    <property type="entry name" value="Diphthamide_synthase"/>
    <property type="match status" value="1"/>
</dbReference>
<dbReference type="CDD" id="cd01994">
    <property type="entry name" value="AANH_PF0828-like"/>
    <property type="match status" value="1"/>
</dbReference>
<evidence type="ECO:0000313" key="2">
    <source>
        <dbReference type="EMBL" id="TDX00080.1"/>
    </source>
</evidence>
<organism evidence="2 3">
    <name type="scientific">Dinghuibacter silviterrae</name>
    <dbReference type="NCBI Taxonomy" id="1539049"/>
    <lineage>
        <taxon>Bacteria</taxon>
        <taxon>Pseudomonadati</taxon>
        <taxon>Bacteroidota</taxon>
        <taxon>Chitinophagia</taxon>
        <taxon>Chitinophagales</taxon>
        <taxon>Chitinophagaceae</taxon>
        <taxon>Dinghuibacter</taxon>
    </lineage>
</organism>
<evidence type="ECO:0000259" key="1">
    <source>
        <dbReference type="Pfam" id="PF01902"/>
    </source>
</evidence>
<dbReference type="Pfam" id="PF01902">
    <property type="entry name" value="Diphthami_syn_2"/>
    <property type="match status" value="1"/>
</dbReference>
<evidence type="ECO:0000313" key="3">
    <source>
        <dbReference type="Proteomes" id="UP000294498"/>
    </source>
</evidence>
<protein>
    <submittedName>
        <fullName evidence="2">Uncharacterized protein (TIGR00290 family)</fullName>
    </submittedName>
</protein>
<dbReference type="InterPro" id="IPR030662">
    <property type="entry name" value="DPH6/MJ0570"/>
</dbReference>
<gene>
    <name evidence="2" type="ORF">EDB95_1097</name>
</gene>
<proteinExistence type="predicted"/>
<dbReference type="Proteomes" id="UP000294498">
    <property type="component" value="Unassembled WGS sequence"/>
</dbReference>
<accession>A0A4R8DPN1</accession>
<dbReference type="Gene3D" id="3.40.50.620">
    <property type="entry name" value="HUPs"/>
    <property type="match status" value="1"/>
</dbReference>
<dbReference type="InterPro" id="IPR002761">
    <property type="entry name" value="Diphthami_syn_dom"/>
</dbReference>
<feature type="domain" description="Diphthamide synthase" evidence="1">
    <location>
        <begin position="16"/>
        <end position="207"/>
    </location>
</feature>
<dbReference type="Gene3D" id="3.90.1490.10">
    <property type="entry name" value="putative n-type atp pyrophosphatase, domain 2"/>
    <property type="match status" value="1"/>
</dbReference>
<dbReference type="OrthoDB" id="3572539at2"/>
<name>A0A4R8DPN1_9BACT</name>
<dbReference type="EMBL" id="SODV01000001">
    <property type="protein sequence ID" value="TDX00080.1"/>
    <property type="molecule type" value="Genomic_DNA"/>
</dbReference>
<comment type="caution">
    <text evidence="2">The sequence shown here is derived from an EMBL/GenBank/DDBJ whole genome shotgun (WGS) entry which is preliminary data.</text>
</comment>
<dbReference type="AlphaFoldDB" id="A0A4R8DPN1"/>
<sequence>MTPGNILGATPAMFNWSGGKDSALALWTALQTGDYEVRCLLTTLSREYARVSMHGVRENLLDRQAAAIGIPLKKAFLAEDAGMDTYNAVLRNALLEMGTEGIHTALFGDIFLEDLRAYREKNLAEAGWTAAFPLWQRPTRDLLLEFIDLGFQAVIVCVDGTRLDASFAGRLLDRSLLNDLPPDVDPCGENGEFHSFVYAGPLFREPVPFRKGEVVYRTYANAGFYFCDLIA</sequence>
<dbReference type="SUPFAM" id="SSF52402">
    <property type="entry name" value="Adenine nucleotide alpha hydrolases-like"/>
    <property type="match status" value="1"/>
</dbReference>
<dbReference type="InterPro" id="IPR014729">
    <property type="entry name" value="Rossmann-like_a/b/a_fold"/>
</dbReference>